<gene>
    <name evidence="1" type="ORF">R1flu_000162</name>
</gene>
<comment type="caution">
    <text evidence="1">The sequence shown here is derived from an EMBL/GenBank/DDBJ whole genome shotgun (WGS) entry which is preliminary data.</text>
</comment>
<organism evidence="1 2">
    <name type="scientific">Riccia fluitans</name>
    <dbReference type="NCBI Taxonomy" id="41844"/>
    <lineage>
        <taxon>Eukaryota</taxon>
        <taxon>Viridiplantae</taxon>
        <taxon>Streptophyta</taxon>
        <taxon>Embryophyta</taxon>
        <taxon>Marchantiophyta</taxon>
        <taxon>Marchantiopsida</taxon>
        <taxon>Marchantiidae</taxon>
        <taxon>Marchantiales</taxon>
        <taxon>Ricciaceae</taxon>
        <taxon>Riccia</taxon>
    </lineage>
</organism>
<dbReference type="AlphaFoldDB" id="A0ABD1Y2N2"/>
<accession>A0ABD1Y2N2</accession>
<protein>
    <submittedName>
        <fullName evidence="1">Uncharacterized protein</fullName>
    </submittedName>
</protein>
<evidence type="ECO:0000313" key="1">
    <source>
        <dbReference type="EMBL" id="KAL2619957.1"/>
    </source>
</evidence>
<keyword evidence="2" id="KW-1185">Reference proteome</keyword>
<name>A0ABD1Y2N2_9MARC</name>
<reference evidence="1 2" key="1">
    <citation type="submission" date="2024-09" db="EMBL/GenBank/DDBJ databases">
        <title>Chromosome-scale assembly of Riccia fluitans.</title>
        <authorList>
            <person name="Paukszto L."/>
            <person name="Sawicki J."/>
            <person name="Karawczyk K."/>
            <person name="Piernik-Szablinska J."/>
            <person name="Szczecinska M."/>
            <person name="Mazdziarz M."/>
        </authorList>
    </citation>
    <scope>NUCLEOTIDE SEQUENCE [LARGE SCALE GENOMIC DNA]</scope>
    <source>
        <strain evidence="1">Rf_01</strain>
        <tissue evidence="1">Aerial parts of the thallus</tissue>
    </source>
</reference>
<dbReference type="EMBL" id="JBHFFA010000006">
    <property type="protein sequence ID" value="KAL2619957.1"/>
    <property type="molecule type" value="Genomic_DNA"/>
</dbReference>
<sequence>MDVVSSIGNSSEVADCCRRRGPILSTPNDPLLIDATVNKGLASFASKFDLEEHSSPLPLKFIAFSDLDSLDTAAIRFPLHWILWWKRNPLQNPVRDAEVHSISSLASLAR</sequence>
<evidence type="ECO:0000313" key="2">
    <source>
        <dbReference type="Proteomes" id="UP001605036"/>
    </source>
</evidence>
<proteinExistence type="predicted"/>
<dbReference type="Proteomes" id="UP001605036">
    <property type="component" value="Unassembled WGS sequence"/>
</dbReference>